<dbReference type="AlphaFoldDB" id="A0A498SRW8"/>
<evidence type="ECO:0000256" key="3">
    <source>
        <dbReference type="ARBA" id="ARBA00022692"/>
    </source>
</evidence>
<reference evidence="7 8" key="1">
    <citation type="submission" date="2018-08" db="EMBL/GenBank/DDBJ databases">
        <authorList>
            <person name="Laetsch R D."/>
            <person name="Stevens L."/>
            <person name="Kumar S."/>
            <person name="Blaxter L. M."/>
        </authorList>
    </citation>
    <scope>NUCLEOTIDE SEQUENCE [LARGE SCALE GENOMIC DNA]</scope>
</reference>
<feature type="transmembrane region" description="Helical" evidence="6">
    <location>
        <begin position="24"/>
        <end position="44"/>
    </location>
</feature>
<dbReference type="InterPro" id="IPR007271">
    <property type="entry name" value="Nuc_sug_transpt"/>
</dbReference>
<dbReference type="Proteomes" id="UP000276991">
    <property type="component" value="Unassembled WGS sequence"/>
</dbReference>
<proteinExistence type="predicted"/>
<comment type="subcellular location">
    <subcellularLocation>
        <location evidence="1">Membrane</location>
        <topology evidence="1">Multi-pass membrane protein</topology>
    </subcellularLocation>
</comment>
<evidence type="ECO:0000313" key="7">
    <source>
        <dbReference type="EMBL" id="VBB35058.1"/>
    </source>
</evidence>
<keyword evidence="2" id="KW-0762">Sugar transport</keyword>
<name>A0A498SRW8_ACAVI</name>
<organism evidence="7 8">
    <name type="scientific">Acanthocheilonema viteae</name>
    <name type="common">Filarial nematode worm</name>
    <name type="synonym">Dipetalonema viteae</name>
    <dbReference type="NCBI Taxonomy" id="6277"/>
    <lineage>
        <taxon>Eukaryota</taxon>
        <taxon>Metazoa</taxon>
        <taxon>Ecdysozoa</taxon>
        <taxon>Nematoda</taxon>
        <taxon>Chromadorea</taxon>
        <taxon>Rhabditida</taxon>
        <taxon>Spirurina</taxon>
        <taxon>Spiruromorpha</taxon>
        <taxon>Filarioidea</taxon>
        <taxon>Onchocercidae</taxon>
        <taxon>Acanthocheilonema</taxon>
    </lineage>
</organism>
<keyword evidence="5 6" id="KW-0472">Membrane</keyword>
<protein>
    <submittedName>
        <fullName evidence="7">Uncharacterized protein</fullName>
    </submittedName>
</protein>
<evidence type="ECO:0000256" key="5">
    <source>
        <dbReference type="ARBA" id="ARBA00023136"/>
    </source>
</evidence>
<evidence type="ECO:0000256" key="4">
    <source>
        <dbReference type="ARBA" id="ARBA00022989"/>
    </source>
</evidence>
<gene>
    <name evidence="7" type="ORF">NAV_LOCUS9849</name>
</gene>
<dbReference type="GO" id="GO:0000139">
    <property type="term" value="C:Golgi membrane"/>
    <property type="evidence" value="ECO:0007669"/>
    <property type="project" value="InterPro"/>
</dbReference>
<evidence type="ECO:0000256" key="1">
    <source>
        <dbReference type="ARBA" id="ARBA00004141"/>
    </source>
</evidence>
<dbReference type="Pfam" id="PF04142">
    <property type="entry name" value="Nuc_sug_transp"/>
    <property type="match status" value="1"/>
</dbReference>
<dbReference type="STRING" id="6277.A0A498SRW8"/>
<evidence type="ECO:0000313" key="8">
    <source>
        <dbReference type="Proteomes" id="UP000276991"/>
    </source>
</evidence>
<keyword evidence="8" id="KW-1185">Reference proteome</keyword>
<keyword evidence="4 6" id="KW-1133">Transmembrane helix</keyword>
<accession>A0A498SRW8</accession>
<dbReference type="OrthoDB" id="408493at2759"/>
<keyword evidence="2" id="KW-0813">Transport</keyword>
<sequence>MVCIGIASHRNRANRILEINQKPLLGFIDVIIMCFTSAFAGVCLEKVLKRSSGKYLDGRRSSRHARYTN</sequence>
<evidence type="ECO:0000256" key="6">
    <source>
        <dbReference type="SAM" id="Phobius"/>
    </source>
</evidence>
<dbReference type="GO" id="GO:0015165">
    <property type="term" value="F:pyrimidine nucleotide-sugar transmembrane transporter activity"/>
    <property type="evidence" value="ECO:0007669"/>
    <property type="project" value="InterPro"/>
</dbReference>
<evidence type="ECO:0000256" key="2">
    <source>
        <dbReference type="ARBA" id="ARBA00022597"/>
    </source>
</evidence>
<keyword evidence="3 6" id="KW-0812">Transmembrane</keyword>
<dbReference type="EMBL" id="UPTC01004717">
    <property type="protein sequence ID" value="VBB35058.1"/>
    <property type="molecule type" value="Genomic_DNA"/>
</dbReference>